<accession>A0A8H2DLH1</accession>
<dbReference type="Proteomes" id="UP000297595">
    <property type="component" value="Unassembled WGS sequence"/>
</dbReference>
<gene>
    <name evidence="1" type="ORF">EYR41_012023</name>
</gene>
<evidence type="ECO:0000313" key="1">
    <source>
        <dbReference type="EMBL" id="TGJ62842.1"/>
    </source>
</evidence>
<sequence>MNSSRTASETPSVPATATTLNVDFEMLWLVRVVRCSAVHKSGQERDLSRTLCCPHRDMNLPTCSIIKVLTYPADFPPVCMYSVCVCLERHLIQSPLLPSCRWMAPSCHAKDPQGPHFGKSNGRSGFARSLYLMYLHTKYILTEVYLSTNDIASTNL</sequence>
<evidence type="ECO:0000313" key="2">
    <source>
        <dbReference type="Proteomes" id="UP000297595"/>
    </source>
</evidence>
<organism evidence="1 2">
    <name type="scientific">Orbilia oligospora</name>
    <name type="common">Nematode-trapping fungus</name>
    <name type="synonym">Arthrobotrys oligospora</name>
    <dbReference type="NCBI Taxonomy" id="2813651"/>
    <lineage>
        <taxon>Eukaryota</taxon>
        <taxon>Fungi</taxon>
        <taxon>Dikarya</taxon>
        <taxon>Ascomycota</taxon>
        <taxon>Pezizomycotina</taxon>
        <taxon>Orbiliomycetes</taxon>
        <taxon>Orbiliales</taxon>
        <taxon>Orbiliaceae</taxon>
        <taxon>Orbilia</taxon>
    </lineage>
</organism>
<dbReference type="AlphaFoldDB" id="A0A8H2DLH1"/>
<dbReference type="EMBL" id="SOZJ01000009">
    <property type="protein sequence ID" value="TGJ62842.1"/>
    <property type="molecule type" value="Genomic_DNA"/>
</dbReference>
<proteinExistence type="predicted"/>
<comment type="caution">
    <text evidence="1">The sequence shown here is derived from an EMBL/GenBank/DDBJ whole genome shotgun (WGS) entry which is preliminary data.</text>
</comment>
<protein>
    <submittedName>
        <fullName evidence="1">Uncharacterized protein</fullName>
    </submittedName>
</protein>
<name>A0A8H2DLH1_ORBOL</name>
<reference evidence="1 2" key="1">
    <citation type="submission" date="2019-03" db="EMBL/GenBank/DDBJ databases">
        <title>Nematode-trapping fungi genome.</title>
        <authorList>
            <person name="Vidal-Diez De Ulzurrun G."/>
        </authorList>
    </citation>
    <scope>NUCLEOTIDE SEQUENCE [LARGE SCALE GENOMIC DNA]</scope>
    <source>
        <strain evidence="1 2">TWF154</strain>
    </source>
</reference>